<gene>
    <name evidence="2" type="ORF">BB559_005885</name>
</gene>
<evidence type="ECO:0000256" key="1">
    <source>
        <dbReference type="SAM" id="Phobius"/>
    </source>
</evidence>
<comment type="caution">
    <text evidence="2">The sequence shown here is derived from an EMBL/GenBank/DDBJ whole genome shotgun (WGS) entry which is preliminary data.</text>
</comment>
<keyword evidence="1" id="KW-0812">Transmembrane</keyword>
<feature type="transmembrane region" description="Helical" evidence="1">
    <location>
        <begin position="92"/>
        <end position="112"/>
    </location>
</feature>
<keyword evidence="1" id="KW-1133">Transmembrane helix</keyword>
<dbReference type="OrthoDB" id="5386199at2759"/>
<organism evidence="2 3">
    <name type="scientific">Furculomyces boomerangus</name>
    <dbReference type="NCBI Taxonomy" id="61424"/>
    <lineage>
        <taxon>Eukaryota</taxon>
        <taxon>Fungi</taxon>
        <taxon>Fungi incertae sedis</taxon>
        <taxon>Zoopagomycota</taxon>
        <taxon>Kickxellomycotina</taxon>
        <taxon>Harpellomycetes</taxon>
        <taxon>Harpellales</taxon>
        <taxon>Harpellaceae</taxon>
        <taxon>Furculomyces</taxon>
    </lineage>
</organism>
<proteinExistence type="predicted"/>
<keyword evidence="1" id="KW-0472">Membrane</keyword>
<accession>A0A2T9Y622</accession>
<dbReference type="EMBL" id="MBFT01000695">
    <property type="protein sequence ID" value="PVU87780.1"/>
    <property type="molecule type" value="Genomic_DNA"/>
</dbReference>
<evidence type="ECO:0000313" key="2">
    <source>
        <dbReference type="EMBL" id="PVU87780.1"/>
    </source>
</evidence>
<sequence>MNIATTYNRFYRINPLALLKIQQRFISLPIYKVNKTQNHSFSVNRNYPGIHHSKNFVPSKFVPNQNHFRFFSSNPNQLESIYESPLAKAVKVLKLISVSSVVGLTAASPFFFTIQGALPMVARIGLLATTFSLMASSLAMVTWAFKPYVTKISILNNSSTSDPNYEVSNINSDSLLFINTLDFLSRKNTTVVRANTLKKFQETPLKTWYTTSATSLSQNEHELIQNVLKNQKFSLAPENTNYYIHADMDLSPKILSLLKLSE</sequence>
<protein>
    <recommendedName>
        <fullName evidence="4">Transmembrane protein 186</fullName>
    </recommendedName>
</protein>
<evidence type="ECO:0000313" key="3">
    <source>
        <dbReference type="Proteomes" id="UP000245699"/>
    </source>
</evidence>
<keyword evidence="3" id="KW-1185">Reference proteome</keyword>
<dbReference type="Proteomes" id="UP000245699">
    <property type="component" value="Unassembled WGS sequence"/>
</dbReference>
<feature type="transmembrane region" description="Helical" evidence="1">
    <location>
        <begin position="124"/>
        <end position="145"/>
    </location>
</feature>
<evidence type="ECO:0008006" key="4">
    <source>
        <dbReference type="Google" id="ProtNLM"/>
    </source>
</evidence>
<name>A0A2T9Y622_9FUNG</name>
<dbReference type="AlphaFoldDB" id="A0A2T9Y622"/>
<reference evidence="2 3" key="1">
    <citation type="journal article" date="2018" name="MBio">
        <title>Comparative Genomics Reveals the Core Gene Toolbox for the Fungus-Insect Symbiosis.</title>
        <authorList>
            <person name="Wang Y."/>
            <person name="Stata M."/>
            <person name="Wang W."/>
            <person name="Stajich J.E."/>
            <person name="White M.M."/>
            <person name="Moncalvo J.M."/>
        </authorList>
    </citation>
    <scope>NUCLEOTIDE SEQUENCE [LARGE SCALE GENOMIC DNA]</scope>
    <source>
        <strain evidence="2 3">AUS-77-4</strain>
    </source>
</reference>